<evidence type="ECO:0000256" key="5">
    <source>
        <dbReference type="HAMAP-Rule" id="MF_00445"/>
    </source>
</evidence>
<evidence type="ECO:0000256" key="3">
    <source>
        <dbReference type="ARBA" id="ARBA00022989"/>
    </source>
</evidence>
<comment type="subcellular location">
    <subcellularLocation>
        <location evidence="5">Cell membrane</location>
        <topology evidence="5">Multi-pass membrane protein</topology>
    </subcellularLocation>
    <subcellularLocation>
        <location evidence="1">Endomembrane system</location>
        <topology evidence="1">Multi-pass membrane protein</topology>
    </subcellularLocation>
    <subcellularLocation>
        <location evidence="6">Membrane</location>
        <topology evidence="6">Multi-pass membrane protein</topology>
    </subcellularLocation>
</comment>
<dbReference type="GO" id="GO:0048038">
    <property type="term" value="F:quinone binding"/>
    <property type="evidence" value="ECO:0007669"/>
    <property type="project" value="UniProtKB-KW"/>
</dbReference>
<feature type="transmembrane region" description="Helical" evidence="5">
    <location>
        <begin position="404"/>
        <end position="422"/>
    </location>
</feature>
<dbReference type="InterPro" id="IPR001750">
    <property type="entry name" value="ND/Mrp_TM"/>
</dbReference>
<sequence length="526" mass="54901">MIPVLTAAEPLSKIDINYGSIAPMLVVFGGALIGVLVEAFAARHSRHETQLGVAVVALLGSFAALLLLARKNMVSTLAGAVVVDGVALVLQGLLILLALASILIMGDRMSGQSADAFTPSGSSIPGSKQEEIAQRIGAATTEVFPLALFATGGMMMFVAAGDLLAMFVALEALSLPLYVMTALARRRRLLSQEAALKYFLLGSFSSAFFLFGAALLYGFAGTLSLSGIARVIPTTVNPGLLVPGVLLLLLGVLFKIGAWPFHNWVPDVYQGAPTPVTGFMGACTKVAAFGALLRLVYVGVGSTRWDWSIALWVVAGMTMVVGSVLTVTQTDVKRMLAYSSVAHAGFILVGFLAFDRSAIGGVLFYLVAYGFTTVAAFGMVFLVRAGGSEATTLSQWSGLGRQHPVFAAIFFFLLLAFAGIPLTSGFTAKVAAFMPAVAHGGVPGAVLVVIGVLCSLVTAFAYFRLAGLMFRAPDKEEMVQGEGTEVVVASSTSTFAIAVGVMVTLALGVFPSPLLQVFESTTQFLP</sequence>
<dbReference type="GO" id="GO:0005886">
    <property type="term" value="C:plasma membrane"/>
    <property type="evidence" value="ECO:0007669"/>
    <property type="project" value="UniProtKB-SubCell"/>
</dbReference>
<keyword evidence="5" id="KW-1278">Translocase</keyword>
<keyword evidence="5" id="KW-0813">Transport</keyword>
<dbReference type="NCBIfam" id="TIGR01770">
    <property type="entry name" value="NDH_I_N"/>
    <property type="match status" value="1"/>
</dbReference>
<comment type="function">
    <text evidence="5">NDH-1 shuttles electrons from NADH, via FMN and iron-sulfur (Fe-S) centers, to quinones in the respiratory chain. The immediate electron acceptor for the enzyme in this species is believed to be a menaquinone. Couples the redox reaction to proton translocation (for every two electrons transferred, four hydrogen ions are translocated across the cytoplasmic membrane), and thus conserves the redox energy in a proton gradient.</text>
</comment>
<dbReference type="RefSeq" id="WP_006502814.1">
    <property type="nucleotide sequence ID" value="NZ_BAGZ01000008.1"/>
</dbReference>
<keyword evidence="2 5" id="KW-0812">Transmembrane</keyword>
<feature type="transmembrane region" description="Helical" evidence="5">
    <location>
        <begin position="51"/>
        <end position="69"/>
    </location>
</feature>
<comment type="subunit">
    <text evidence="5">NDH-1 is composed of 14 different subunits. Subunits NuoA, H, J, K, L, M, N constitute the membrane sector of the complex.</text>
</comment>
<evidence type="ECO:0000256" key="2">
    <source>
        <dbReference type="ARBA" id="ARBA00022692"/>
    </source>
</evidence>
<feature type="transmembrane region" description="Helical" evidence="5">
    <location>
        <begin position="196"/>
        <end position="220"/>
    </location>
</feature>
<reference evidence="8 9" key="1">
    <citation type="submission" date="2012-08" db="EMBL/GenBank/DDBJ databases">
        <title>Whole genome shotgun sequence of Austwickia chelonae NBRC 105200.</title>
        <authorList>
            <person name="Yoshida I."/>
            <person name="Hosoyama A."/>
            <person name="Tsuchikane K."/>
            <person name="Katsumata H."/>
            <person name="Ando Y."/>
            <person name="Ohji S."/>
            <person name="Hamada M."/>
            <person name="Tamura T."/>
            <person name="Yamazoe A."/>
            <person name="Yamazaki S."/>
            <person name="Fujita N."/>
        </authorList>
    </citation>
    <scope>NUCLEOTIDE SEQUENCE [LARGE SCALE GENOMIC DNA]</scope>
    <source>
        <strain evidence="8 9">NBRC 105200</strain>
    </source>
</reference>
<protein>
    <recommendedName>
        <fullName evidence="5">NADH-quinone oxidoreductase subunit N</fullName>
        <ecNumber evidence="5">7.1.1.-</ecNumber>
    </recommendedName>
    <alternativeName>
        <fullName evidence="5">NADH dehydrogenase I subunit N</fullName>
    </alternativeName>
    <alternativeName>
        <fullName evidence="5">NDH-1 subunit N</fullName>
    </alternativeName>
</protein>
<feature type="transmembrane region" description="Helical" evidence="5">
    <location>
        <begin position="360"/>
        <end position="383"/>
    </location>
</feature>
<evidence type="ECO:0000313" key="8">
    <source>
        <dbReference type="EMBL" id="GAB78060.1"/>
    </source>
</evidence>
<feature type="transmembrane region" description="Helical" evidence="5">
    <location>
        <begin position="163"/>
        <end position="184"/>
    </location>
</feature>
<dbReference type="EC" id="7.1.1.-" evidence="5"/>
<proteinExistence type="inferred from homology"/>
<feature type="transmembrane region" description="Helical" evidence="5">
    <location>
        <begin position="240"/>
        <end position="258"/>
    </location>
</feature>
<keyword evidence="5" id="KW-0520">NAD</keyword>
<dbReference type="Proteomes" id="UP000008495">
    <property type="component" value="Unassembled WGS sequence"/>
</dbReference>
<dbReference type="GO" id="GO:0050136">
    <property type="term" value="F:NADH dehydrogenase (quinone) (non-electrogenic) activity"/>
    <property type="evidence" value="ECO:0007669"/>
    <property type="project" value="UniProtKB-UniRule"/>
</dbReference>
<feature type="transmembrane region" description="Helical" evidence="5">
    <location>
        <begin position="486"/>
        <end position="510"/>
    </location>
</feature>
<feature type="transmembrane region" description="Helical" evidence="5">
    <location>
        <begin position="136"/>
        <end position="157"/>
    </location>
</feature>
<comment type="catalytic activity">
    <reaction evidence="5">
        <text>a quinone + NADH + 5 H(+)(in) = a quinol + NAD(+) + 4 H(+)(out)</text>
        <dbReference type="Rhea" id="RHEA:57888"/>
        <dbReference type="ChEBI" id="CHEBI:15378"/>
        <dbReference type="ChEBI" id="CHEBI:24646"/>
        <dbReference type="ChEBI" id="CHEBI:57540"/>
        <dbReference type="ChEBI" id="CHEBI:57945"/>
        <dbReference type="ChEBI" id="CHEBI:132124"/>
    </reaction>
</comment>
<dbReference type="HAMAP" id="MF_00445">
    <property type="entry name" value="NDH1_NuoN_1"/>
    <property type="match status" value="1"/>
</dbReference>
<dbReference type="EMBL" id="BAGZ01000008">
    <property type="protein sequence ID" value="GAB78060.1"/>
    <property type="molecule type" value="Genomic_DNA"/>
</dbReference>
<organism evidence="8 9">
    <name type="scientific">Austwickia chelonae NBRC 105200</name>
    <dbReference type="NCBI Taxonomy" id="1184607"/>
    <lineage>
        <taxon>Bacteria</taxon>
        <taxon>Bacillati</taxon>
        <taxon>Actinomycetota</taxon>
        <taxon>Actinomycetes</taxon>
        <taxon>Micrococcales</taxon>
        <taxon>Dermatophilaceae</taxon>
        <taxon>Austwickia</taxon>
    </lineage>
</organism>
<dbReference type="GO" id="GO:0042773">
    <property type="term" value="P:ATP synthesis coupled electron transport"/>
    <property type="evidence" value="ECO:0007669"/>
    <property type="project" value="InterPro"/>
</dbReference>
<keyword evidence="5" id="KW-0874">Quinone</keyword>
<dbReference type="eggNOG" id="COG1007">
    <property type="taxonomic scope" value="Bacteria"/>
</dbReference>
<dbReference type="AlphaFoldDB" id="K6VRV4"/>
<accession>K6VRV4</accession>
<dbReference type="NCBIfam" id="NF004441">
    <property type="entry name" value="PRK05777.1-4"/>
    <property type="match status" value="1"/>
</dbReference>
<keyword evidence="5" id="KW-1003">Cell membrane</keyword>
<dbReference type="GO" id="GO:0012505">
    <property type="term" value="C:endomembrane system"/>
    <property type="evidence" value="ECO:0007669"/>
    <property type="project" value="UniProtKB-SubCell"/>
</dbReference>
<dbReference type="Pfam" id="PF00361">
    <property type="entry name" value="Proton_antipo_M"/>
    <property type="match status" value="1"/>
</dbReference>
<feature type="transmembrane region" description="Helical" evidence="5">
    <location>
        <begin position="81"/>
        <end position="104"/>
    </location>
</feature>
<comment type="caution">
    <text evidence="8">The sequence shown here is derived from an EMBL/GenBank/DDBJ whole genome shotgun (WGS) entry which is preliminary data.</text>
</comment>
<evidence type="ECO:0000256" key="6">
    <source>
        <dbReference type="RuleBase" id="RU000320"/>
    </source>
</evidence>
<feature type="domain" description="NADH:quinone oxidoreductase/Mrp antiporter transmembrane" evidence="7">
    <location>
        <begin position="160"/>
        <end position="452"/>
    </location>
</feature>
<feature type="transmembrane region" description="Helical" evidence="5">
    <location>
        <begin position="279"/>
        <end position="297"/>
    </location>
</feature>
<dbReference type="InterPro" id="IPR010096">
    <property type="entry name" value="NADH-Q_OxRdtase_suN/2"/>
</dbReference>
<dbReference type="PANTHER" id="PTHR22773">
    <property type="entry name" value="NADH DEHYDROGENASE"/>
    <property type="match status" value="1"/>
</dbReference>
<evidence type="ECO:0000256" key="1">
    <source>
        <dbReference type="ARBA" id="ARBA00004127"/>
    </source>
</evidence>
<keyword evidence="9" id="KW-1185">Reference proteome</keyword>
<keyword evidence="4 5" id="KW-0472">Membrane</keyword>
<evidence type="ECO:0000259" key="7">
    <source>
        <dbReference type="Pfam" id="PF00361"/>
    </source>
</evidence>
<evidence type="ECO:0000256" key="4">
    <source>
        <dbReference type="ARBA" id="ARBA00023136"/>
    </source>
</evidence>
<feature type="transmembrane region" description="Helical" evidence="5">
    <location>
        <begin position="309"/>
        <end position="328"/>
    </location>
</feature>
<keyword evidence="3 5" id="KW-1133">Transmembrane helix</keyword>
<dbReference type="STRING" id="100225.SAMN05421595_0576"/>
<feature type="transmembrane region" description="Helical" evidence="5">
    <location>
        <begin position="20"/>
        <end position="39"/>
    </location>
</feature>
<feature type="transmembrane region" description="Helical" evidence="5">
    <location>
        <begin position="335"/>
        <end position="354"/>
    </location>
</feature>
<evidence type="ECO:0000313" key="9">
    <source>
        <dbReference type="Proteomes" id="UP000008495"/>
    </source>
</evidence>
<feature type="transmembrane region" description="Helical" evidence="5">
    <location>
        <begin position="442"/>
        <end position="465"/>
    </location>
</feature>
<dbReference type="GO" id="GO:0008137">
    <property type="term" value="F:NADH dehydrogenase (ubiquinone) activity"/>
    <property type="evidence" value="ECO:0007669"/>
    <property type="project" value="InterPro"/>
</dbReference>
<gene>
    <name evidence="5 8" type="primary">nuoN</name>
    <name evidence="8" type="ORF">AUCHE_08_03040</name>
</gene>
<name>K6VRV4_9MICO</name>
<comment type="similarity">
    <text evidence="5">Belongs to the complex I subunit 2 family.</text>
</comment>